<feature type="transmembrane region" description="Helical" evidence="1">
    <location>
        <begin position="42"/>
        <end position="63"/>
    </location>
</feature>
<accession>A0A1F5RVU4</accession>
<protein>
    <submittedName>
        <fullName evidence="2">DUF378 domain-containing protein</fullName>
    </submittedName>
</protein>
<dbReference type="InterPro" id="IPR007211">
    <property type="entry name" value="DUF378"/>
</dbReference>
<keyword evidence="1" id="KW-0472">Membrane</keyword>
<evidence type="ECO:0000256" key="1">
    <source>
        <dbReference type="SAM" id="Phobius"/>
    </source>
</evidence>
<keyword evidence="1" id="KW-0812">Transmembrane</keyword>
<dbReference type="EMBL" id="MFFU01000045">
    <property type="protein sequence ID" value="OGF18452.1"/>
    <property type="molecule type" value="Genomic_DNA"/>
</dbReference>
<organism evidence="2 3">
    <name type="scientific">Candidatus Falkowbacteria bacterium RIFCSPHIGHO2_02_FULL_45_15</name>
    <dbReference type="NCBI Taxonomy" id="1797987"/>
    <lineage>
        <taxon>Bacteria</taxon>
        <taxon>Candidatus Falkowiibacteriota</taxon>
    </lineage>
</organism>
<proteinExistence type="predicted"/>
<dbReference type="Proteomes" id="UP000177691">
    <property type="component" value="Unassembled WGS sequence"/>
</dbReference>
<dbReference type="AlphaFoldDB" id="A0A1F5RVU4"/>
<dbReference type="Pfam" id="PF04070">
    <property type="entry name" value="DUF378"/>
    <property type="match status" value="1"/>
</dbReference>
<reference evidence="2 3" key="1">
    <citation type="journal article" date="2016" name="Nat. Commun.">
        <title>Thousands of microbial genomes shed light on interconnected biogeochemical processes in an aquifer system.</title>
        <authorList>
            <person name="Anantharaman K."/>
            <person name="Brown C.T."/>
            <person name="Hug L.A."/>
            <person name="Sharon I."/>
            <person name="Castelle C.J."/>
            <person name="Probst A.J."/>
            <person name="Thomas B.C."/>
            <person name="Singh A."/>
            <person name="Wilkins M.J."/>
            <person name="Karaoz U."/>
            <person name="Brodie E.L."/>
            <person name="Williams K.H."/>
            <person name="Hubbard S.S."/>
            <person name="Banfield J.F."/>
        </authorList>
    </citation>
    <scope>NUCLEOTIDE SEQUENCE [LARGE SCALE GENOMIC DNA]</scope>
</reference>
<evidence type="ECO:0000313" key="3">
    <source>
        <dbReference type="Proteomes" id="UP000177691"/>
    </source>
</evidence>
<dbReference type="PANTHER" id="PTHR37304:SF1">
    <property type="entry name" value="MEMBRANE PROTEIN"/>
    <property type="match status" value="1"/>
</dbReference>
<sequence>MQKMNGLDWVAVILVIIGGINWGLIGLFNFDLVAAIFGSMSALSKIIYDLVGLGALYMIYGAVKMNK</sequence>
<gene>
    <name evidence="2" type="ORF">A3D54_00540</name>
</gene>
<name>A0A1F5RVU4_9BACT</name>
<dbReference type="PANTHER" id="PTHR37304">
    <property type="entry name" value="MEMBRANE PROTEIN-RELATED"/>
    <property type="match status" value="1"/>
</dbReference>
<comment type="caution">
    <text evidence="2">The sequence shown here is derived from an EMBL/GenBank/DDBJ whole genome shotgun (WGS) entry which is preliminary data.</text>
</comment>
<feature type="transmembrane region" description="Helical" evidence="1">
    <location>
        <begin position="7"/>
        <end position="30"/>
    </location>
</feature>
<keyword evidence="1" id="KW-1133">Transmembrane helix</keyword>
<evidence type="ECO:0000313" key="2">
    <source>
        <dbReference type="EMBL" id="OGF18452.1"/>
    </source>
</evidence>